<protein>
    <submittedName>
        <fullName evidence="2">Uncharacterized protein</fullName>
    </submittedName>
</protein>
<dbReference type="Proteomes" id="UP001164746">
    <property type="component" value="Chromosome 3"/>
</dbReference>
<accession>A0ABY7DW59</accession>
<organism evidence="2 3">
    <name type="scientific">Mya arenaria</name>
    <name type="common">Soft-shell clam</name>
    <dbReference type="NCBI Taxonomy" id="6604"/>
    <lineage>
        <taxon>Eukaryota</taxon>
        <taxon>Metazoa</taxon>
        <taxon>Spiralia</taxon>
        <taxon>Lophotrochozoa</taxon>
        <taxon>Mollusca</taxon>
        <taxon>Bivalvia</taxon>
        <taxon>Autobranchia</taxon>
        <taxon>Heteroconchia</taxon>
        <taxon>Euheterodonta</taxon>
        <taxon>Imparidentia</taxon>
        <taxon>Neoheterodontei</taxon>
        <taxon>Myida</taxon>
        <taxon>Myoidea</taxon>
        <taxon>Myidae</taxon>
        <taxon>Mya</taxon>
    </lineage>
</organism>
<dbReference type="EMBL" id="CP111014">
    <property type="protein sequence ID" value="WAR00852.1"/>
    <property type="molecule type" value="Genomic_DNA"/>
</dbReference>
<keyword evidence="3" id="KW-1185">Reference proteome</keyword>
<reference evidence="2" key="1">
    <citation type="submission" date="2022-11" db="EMBL/GenBank/DDBJ databases">
        <title>Centuries of genome instability and evolution in soft-shell clam transmissible cancer (bioRxiv).</title>
        <authorList>
            <person name="Hart S.F.M."/>
            <person name="Yonemitsu M.A."/>
            <person name="Giersch R.M."/>
            <person name="Beal B.F."/>
            <person name="Arriagada G."/>
            <person name="Davis B.W."/>
            <person name="Ostrander E.A."/>
            <person name="Goff S.P."/>
            <person name="Metzger M.J."/>
        </authorList>
    </citation>
    <scope>NUCLEOTIDE SEQUENCE</scope>
    <source>
        <strain evidence="2">MELC-2E11</strain>
        <tissue evidence="2">Siphon/mantle</tissue>
    </source>
</reference>
<name>A0ABY7DW59_MYAAR</name>
<feature type="signal peptide" evidence="1">
    <location>
        <begin position="1"/>
        <end position="19"/>
    </location>
</feature>
<evidence type="ECO:0000313" key="3">
    <source>
        <dbReference type="Proteomes" id="UP001164746"/>
    </source>
</evidence>
<evidence type="ECO:0000313" key="2">
    <source>
        <dbReference type="EMBL" id="WAR00852.1"/>
    </source>
</evidence>
<keyword evidence="1" id="KW-0732">Signal</keyword>
<proteinExistence type="predicted"/>
<sequence length="381" mass="43606">MMTLVPGLVLLVFVAGAGGVGQCNWPATLQDSVWLDSDKGDLNFDTKTMTGLTYIVQGTFPLNTWSCFYYNDNDILIMKASTVVKIFNVYYQPFQCWKLTQITDHSFYYYAQTGKESRVADERIVLRDNKTITDITDADVESRLCPSSPTVPEYHLLVEDSQELAAVQECPGMLLDDFHYSVDGACDQGTEHWESCQDTTTMTFNYTLCATHIAYSIGGSVRCMVTVPYGDSLLVTVYNEDTRPADGVGDGGGVSVSRKLHGESNFNIRGELTGPYHSPNTIRDIPYNHQHKYHNKFYYFFHILHHFLYNIIHYVINNVIDDVINNFNHYSNNDNYINNNDNTHDNKLHNFVNNIQYNVDNVKHKHVINNVFYYFVNDFID</sequence>
<gene>
    <name evidence="2" type="ORF">MAR_025224</name>
</gene>
<evidence type="ECO:0000256" key="1">
    <source>
        <dbReference type="SAM" id="SignalP"/>
    </source>
</evidence>
<feature type="chain" id="PRO_5046251009" evidence="1">
    <location>
        <begin position="20"/>
        <end position="381"/>
    </location>
</feature>